<protein>
    <submittedName>
        <fullName evidence="2">Uncharacterized protein</fullName>
    </submittedName>
</protein>
<feature type="compositionally biased region" description="Polar residues" evidence="1">
    <location>
        <begin position="1"/>
        <end position="10"/>
    </location>
</feature>
<feature type="compositionally biased region" description="Low complexity" evidence="1">
    <location>
        <begin position="20"/>
        <end position="31"/>
    </location>
</feature>
<reference evidence="2" key="1">
    <citation type="submission" date="2019-07" db="EMBL/GenBank/DDBJ databases">
        <authorList>
            <person name="Dittberner H."/>
        </authorList>
    </citation>
    <scope>NUCLEOTIDE SEQUENCE [LARGE SCALE GENOMIC DNA]</scope>
</reference>
<sequence length="143" mass="16170">MFNDPGSNSKPARIPELNRTISHSSSNNSSTKKTEMSKNREQPHIRNIVKRNKSLPSRLRKSSKISSKVVPIEATEDIGEISKEQKTPKKLIMTCKSWIFLEDDFALMNDFSIENAVGLCEFKGREGIDSDFNTDGFLFDDSL</sequence>
<dbReference type="EMBL" id="CABITT030000004">
    <property type="protein sequence ID" value="VVB01462.1"/>
    <property type="molecule type" value="Genomic_DNA"/>
</dbReference>
<evidence type="ECO:0000313" key="3">
    <source>
        <dbReference type="Proteomes" id="UP000489600"/>
    </source>
</evidence>
<feature type="region of interest" description="Disordered" evidence="1">
    <location>
        <begin position="1"/>
        <end position="62"/>
    </location>
</feature>
<feature type="compositionally biased region" description="Basic residues" evidence="1">
    <location>
        <begin position="47"/>
        <end position="62"/>
    </location>
</feature>
<evidence type="ECO:0000256" key="1">
    <source>
        <dbReference type="SAM" id="MobiDB-lite"/>
    </source>
</evidence>
<dbReference type="PANTHER" id="PTHR36707">
    <property type="entry name" value="T20M3.17 PROTEIN"/>
    <property type="match status" value="1"/>
</dbReference>
<dbReference type="Proteomes" id="UP000489600">
    <property type="component" value="Unassembled WGS sequence"/>
</dbReference>
<proteinExistence type="predicted"/>
<gene>
    <name evidence="2" type="ORF">ANE_LOCUS11906</name>
</gene>
<organism evidence="2 3">
    <name type="scientific">Arabis nemorensis</name>
    <dbReference type="NCBI Taxonomy" id="586526"/>
    <lineage>
        <taxon>Eukaryota</taxon>
        <taxon>Viridiplantae</taxon>
        <taxon>Streptophyta</taxon>
        <taxon>Embryophyta</taxon>
        <taxon>Tracheophyta</taxon>
        <taxon>Spermatophyta</taxon>
        <taxon>Magnoliopsida</taxon>
        <taxon>eudicotyledons</taxon>
        <taxon>Gunneridae</taxon>
        <taxon>Pentapetalae</taxon>
        <taxon>rosids</taxon>
        <taxon>malvids</taxon>
        <taxon>Brassicales</taxon>
        <taxon>Brassicaceae</taxon>
        <taxon>Arabideae</taxon>
        <taxon>Arabis</taxon>
    </lineage>
</organism>
<dbReference type="OrthoDB" id="773993at2759"/>
<feature type="compositionally biased region" description="Basic and acidic residues" evidence="1">
    <location>
        <begin position="32"/>
        <end position="44"/>
    </location>
</feature>
<evidence type="ECO:0000313" key="2">
    <source>
        <dbReference type="EMBL" id="VVB01462.1"/>
    </source>
</evidence>
<dbReference type="AlphaFoldDB" id="A0A565BIJ6"/>
<keyword evidence="3" id="KW-1185">Reference proteome</keyword>
<name>A0A565BIJ6_9BRAS</name>
<dbReference type="PANTHER" id="PTHR36707:SF2">
    <property type="entry name" value="(RAPE) HYPOTHETICAL PROTEIN"/>
    <property type="match status" value="1"/>
</dbReference>
<accession>A0A565BIJ6</accession>
<comment type="caution">
    <text evidence="2">The sequence shown here is derived from an EMBL/GenBank/DDBJ whole genome shotgun (WGS) entry which is preliminary data.</text>
</comment>